<protein>
    <recommendedName>
        <fullName evidence="3">asparagine synthase (glutamine-hydrolyzing)</fullName>
        <ecNumber evidence="3">6.3.5.4</ecNumber>
    </recommendedName>
</protein>
<proteinExistence type="inferred from homology"/>
<dbReference type="SUPFAM" id="SSF56235">
    <property type="entry name" value="N-terminal nucleophile aminohydrolases (Ntn hydrolases)"/>
    <property type="match status" value="1"/>
</dbReference>
<dbReference type="SUPFAM" id="SSF52402">
    <property type="entry name" value="Adenine nucleotide alpha hydrolases-like"/>
    <property type="match status" value="1"/>
</dbReference>
<comment type="caution">
    <text evidence="9">The sequence shown here is derived from an EMBL/GenBank/DDBJ whole genome shotgun (WGS) entry which is preliminary data.</text>
</comment>
<dbReference type="RefSeq" id="WP_275705987.1">
    <property type="nucleotide sequence ID" value="NZ_JANCMW010000004.1"/>
</dbReference>
<evidence type="ECO:0000259" key="8">
    <source>
        <dbReference type="PROSITE" id="PS51278"/>
    </source>
</evidence>
<feature type="domain" description="Glutamine amidotransferase type-2" evidence="8">
    <location>
        <begin position="2"/>
        <end position="219"/>
    </location>
</feature>
<reference evidence="9" key="1">
    <citation type="submission" date="2022-07" db="EMBL/GenBank/DDBJ databases">
        <title>Marinobacter iranensis a new bacterium isolate from a hipersaline lake in Iran.</title>
        <authorList>
            <person name="Mohammad A.M.A."/>
            <person name="Cristina S.-P."/>
            <person name="Antonio V."/>
        </authorList>
    </citation>
    <scope>NUCLEOTIDE SEQUENCE</scope>
    <source>
        <strain evidence="9">71-i</strain>
    </source>
</reference>
<comment type="similarity">
    <text evidence="2">Belongs to the asparagine synthetase family.</text>
</comment>
<evidence type="ECO:0000313" key="10">
    <source>
        <dbReference type="Proteomes" id="UP001143391"/>
    </source>
</evidence>
<name>A0ABT5Y9W7_9GAMM</name>
<evidence type="ECO:0000256" key="7">
    <source>
        <dbReference type="ARBA" id="ARBA00048741"/>
    </source>
</evidence>
<dbReference type="EMBL" id="JANCMW010000004">
    <property type="protein sequence ID" value="MDF0750463.1"/>
    <property type="molecule type" value="Genomic_DNA"/>
</dbReference>
<comment type="pathway">
    <text evidence="1">Amino-acid biosynthesis; L-asparagine biosynthesis; L-asparagine from L-aspartate (L-Gln route): step 1/1.</text>
</comment>
<evidence type="ECO:0000256" key="1">
    <source>
        <dbReference type="ARBA" id="ARBA00005187"/>
    </source>
</evidence>
<dbReference type="Proteomes" id="UP001143391">
    <property type="component" value="Unassembled WGS sequence"/>
</dbReference>
<keyword evidence="5" id="KW-0067">ATP-binding</keyword>
<evidence type="ECO:0000313" key="9">
    <source>
        <dbReference type="EMBL" id="MDF0750463.1"/>
    </source>
</evidence>
<dbReference type="PANTHER" id="PTHR43284:SF1">
    <property type="entry name" value="ASPARAGINE SYNTHETASE"/>
    <property type="match status" value="1"/>
</dbReference>
<dbReference type="PIRSF" id="PIRSF001589">
    <property type="entry name" value="Asn_synthetase_glu-h"/>
    <property type="match status" value="1"/>
</dbReference>
<dbReference type="PANTHER" id="PTHR43284">
    <property type="entry name" value="ASPARAGINE SYNTHETASE (GLUTAMINE-HYDROLYZING)"/>
    <property type="match status" value="1"/>
</dbReference>
<evidence type="ECO:0000256" key="5">
    <source>
        <dbReference type="ARBA" id="ARBA00022840"/>
    </source>
</evidence>
<dbReference type="InterPro" id="IPR033738">
    <property type="entry name" value="AsnB_N"/>
</dbReference>
<sequence length="657" mass="72817">MCGIAGFAGPDLPGSKEQYESILDGMGQAILHRGPDAGGVWFSGEMGLGLSHRRLSIIDLSEFGAQPMASESGRYVISFNGEVYNFRNLKTELEGAGARFRGHSDTEVMLAAFEAWGVEQALARFSGMFAFALADRKELKLYLARDRMGEKPLYYGWQGSALVFGSELKALQQHPQWKGEINRSALPLLVRHNLIPAPHTIYSGIFKLPPSSFITIDLAGIESGRLPEPSRYWRLEDQFTESRDWTVETAANHLEELLTEVIGEQMVSDVPLGAFLSGGVDSSTVVALMQKQASTPVKTFSIGFNEEGFNEAEHAAAVAQHLGTDHTELYVTEQDALKVIPLLGKIYDEPFADSSQIPTFLVSEMTRKKVTVALSGDGGDELFCGYTRYPGMLRGWQRRGSLGSRLKSLASLLPPGLAAQAIRTLVPSQKERSADAIQFRLARARATASAHNLSEFYRQSVSVWPDPAMALGESGEGSYGLTGPLPAEVPDEDLKTLMWRDLNWYLPDDILTKVDRAAMACSLETRIPMLNHRVVSFAMGLPATLSMQGNVGKQVLRSVLYRHVPRELIERPKQGFAVPVAAWLRGSLREWAEDLLDPLRLREQGYWKTAMVRQVWSEHLSGREDYSFELWGILMFQAWLKEQGTCIGTGDKDEYAC</sequence>
<dbReference type="InterPro" id="IPR051786">
    <property type="entry name" value="ASN_synthetase/amidase"/>
</dbReference>
<evidence type="ECO:0000256" key="6">
    <source>
        <dbReference type="ARBA" id="ARBA00022962"/>
    </source>
</evidence>
<dbReference type="InterPro" id="IPR017932">
    <property type="entry name" value="GATase_2_dom"/>
</dbReference>
<evidence type="ECO:0000256" key="2">
    <source>
        <dbReference type="ARBA" id="ARBA00005752"/>
    </source>
</evidence>
<dbReference type="Gene3D" id="3.60.20.10">
    <property type="entry name" value="Glutamine Phosphoribosylpyrophosphate, subunit 1, domain 1"/>
    <property type="match status" value="1"/>
</dbReference>
<dbReference type="Pfam" id="PF13537">
    <property type="entry name" value="GATase_7"/>
    <property type="match status" value="1"/>
</dbReference>
<dbReference type="InterPro" id="IPR029055">
    <property type="entry name" value="Ntn_hydrolases_N"/>
</dbReference>
<comment type="catalytic activity">
    <reaction evidence="7">
        <text>L-aspartate + L-glutamine + ATP + H2O = L-asparagine + L-glutamate + AMP + diphosphate + H(+)</text>
        <dbReference type="Rhea" id="RHEA:12228"/>
        <dbReference type="ChEBI" id="CHEBI:15377"/>
        <dbReference type="ChEBI" id="CHEBI:15378"/>
        <dbReference type="ChEBI" id="CHEBI:29985"/>
        <dbReference type="ChEBI" id="CHEBI:29991"/>
        <dbReference type="ChEBI" id="CHEBI:30616"/>
        <dbReference type="ChEBI" id="CHEBI:33019"/>
        <dbReference type="ChEBI" id="CHEBI:58048"/>
        <dbReference type="ChEBI" id="CHEBI:58359"/>
        <dbReference type="ChEBI" id="CHEBI:456215"/>
        <dbReference type="EC" id="6.3.5.4"/>
    </reaction>
</comment>
<keyword evidence="4" id="KW-0547">Nucleotide-binding</keyword>
<dbReference type="InterPro" id="IPR014729">
    <property type="entry name" value="Rossmann-like_a/b/a_fold"/>
</dbReference>
<evidence type="ECO:0000256" key="3">
    <source>
        <dbReference type="ARBA" id="ARBA00012737"/>
    </source>
</evidence>
<gene>
    <name evidence="9" type="primary">asnB</name>
    <name evidence="9" type="ORF">NLU14_09485</name>
</gene>
<dbReference type="GO" id="GO:0004066">
    <property type="term" value="F:asparagine synthase (glutamine-hydrolyzing) activity"/>
    <property type="evidence" value="ECO:0007669"/>
    <property type="project" value="UniProtKB-EC"/>
</dbReference>
<dbReference type="EC" id="6.3.5.4" evidence="3"/>
<dbReference type="NCBIfam" id="TIGR01536">
    <property type="entry name" value="asn_synth_AEB"/>
    <property type="match status" value="1"/>
</dbReference>
<keyword evidence="9" id="KW-0436">Ligase</keyword>
<accession>A0ABT5Y9W7</accession>
<keyword evidence="6" id="KW-0315">Glutamine amidotransferase</keyword>
<dbReference type="PROSITE" id="PS51278">
    <property type="entry name" value="GATASE_TYPE_2"/>
    <property type="match status" value="1"/>
</dbReference>
<dbReference type="CDD" id="cd00712">
    <property type="entry name" value="AsnB"/>
    <property type="match status" value="1"/>
</dbReference>
<evidence type="ECO:0000256" key="4">
    <source>
        <dbReference type="ARBA" id="ARBA00022741"/>
    </source>
</evidence>
<dbReference type="Gene3D" id="3.40.50.620">
    <property type="entry name" value="HUPs"/>
    <property type="match status" value="1"/>
</dbReference>
<dbReference type="Pfam" id="PF00733">
    <property type="entry name" value="Asn_synthase"/>
    <property type="match status" value="1"/>
</dbReference>
<keyword evidence="10" id="KW-1185">Reference proteome</keyword>
<dbReference type="InterPro" id="IPR006426">
    <property type="entry name" value="Asn_synth_AEB"/>
</dbReference>
<organism evidence="9 10">
    <name type="scientific">Marinobacter iranensis</name>
    <dbReference type="NCBI Taxonomy" id="2962607"/>
    <lineage>
        <taxon>Bacteria</taxon>
        <taxon>Pseudomonadati</taxon>
        <taxon>Pseudomonadota</taxon>
        <taxon>Gammaproteobacteria</taxon>
        <taxon>Pseudomonadales</taxon>
        <taxon>Marinobacteraceae</taxon>
        <taxon>Marinobacter</taxon>
    </lineage>
</organism>
<dbReference type="CDD" id="cd01991">
    <property type="entry name" value="Asn_synthase_B_C"/>
    <property type="match status" value="1"/>
</dbReference>
<dbReference type="InterPro" id="IPR001962">
    <property type="entry name" value="Asn_synthase"/>
</dbReference>